<protein>
    <submittedName>
        <fullName evidence="1">Uncharacterized protein</fullName>
    </submittedName>
</protein>
<sequence length="33" mass="3980">MINILFSFIVSPDNYHNDYQEVNLILYTIIVYN</sequence>
<name>A0A8S5TH01_9CAUD</name>
<proteinExistence type="predicted"/>
<organism evidence="1">
    <name type="scientific">Myoviridae sp. ctIty1</name>
    <dbReference type="NCBI Taxonomy" id="2827673"/>
    <lineage>
        <taxon>Viruses</taxon>
        <taxon>Duplodnaviria</taxon>
        <taxon>Heunggongvirae</taxon>
        <taxon>Uroviricota</taxon>
        <taxon>Caudoviricetes</taxon>
    </lineage>
</organism>
<dbReference type="EMBL" id="BK032823">
    <property type="protein sequence ID" value="DAF62323.1"/>
    <property type="molecule type" value="Genomic_DNA"/>
</dbReference>
<reference evidence="1" key="1">
    <citation type="journal article" date="2021" name="Proc. Natl. Acad. Sci. U.S.A.">
        <title>A Catalog of Tens of Thousands of Viruses from Human Metagenomes Reveals Hidden Associations with Chronic Diseases.</title>
        <authorList>
            <person name="Tisza M.J."/>
            <person name="Buck C.B."/>
        </authorList>
    </citation>
    <scope>NUCLEOTIDE SEQUENCE</scope>
    <source>
        <strain evidence="1">CtIty1</strain>
    </source>
</reference>
<evidence type="ECO:0000313" key="1">
    <source>
        <dbReference type="EMBL" id="DAF62323.1"/>
    </source>
</evidence>
<accession>A0A8S5TH01</accession>